<reference evidence="1 2" key="1">
    <citation type="submission" date="2015-10" db="EMBL/GenBank/DDBJ databases">
        <title>Genome analyses suggest a sexual origin of heterokaryosis in a supposedly ancient asexual fungus.</title>
        <authorList>
            <person name="Ropars J."/>
            <person name="Sedzielewska K."/>
            <person name="Noel J."/>
            <person name="Charron P."/>
            <person name="Farinelli L."/>
            <person name="Marton T."/>
            <person name="Kruger M."/>
            <person name="Pelin A."/>
            <person name="Brachmann A."/>
            <person name="Corradi N."/>
        </authorList>
    </citation>
    <scope>NUCLEOTIDE SEQUENCE [LARGE SCALE GENOMIC DNA]</scope>
    <source>
        <strain evidence="1 2">A4</strain>
    </source>
</reference>
<name>A0A2I1H5T3_9GLOM</name>
<sequence length="534" mass="62321">MSVRPKTCFTEKVGETYTNDDGIGIPFEDFTVSDFREQLFRKQRVKDIVQNSENMNLLKVELDLMELKRQETVKTVEDIIKFVLKGSTPLAPNTDTSQFNLHNMPLKDRDLSIIAKIVRGNVMNNSRALQPLSTYDKSDFNILVCRGAPGIGKTRLGKELFNNIQANKERITKKHFDHFQSKLLSGKEKRQKATLVPIKCPMLTTKSMFQIVDFYAEKCGAEKTDDDTCFNKLNKNGKAFFHNIKDQDFDKIFKETTITLEEYKSFVTPDECLDPNDEIRTIESLETTRIILKESDQPFHFNIKMPFFFVIFYNNILRITPIELGETFNVNYSMRWELFVAHYEAFISNMLIVCENKSEATLKELYRGAHRKYVTLNKTVKLKHLNVRQSLKHARQVGLRWKELTKLEDIKECIKNLLKKSESIINSYPDPCCITILVTTRRCNFDYEQLPEDVLVIDQTNFKEYFGHIFSPHAAFYLAEDINPNFSELTKIENIVNNVGVVTADKIIEERPYYNLEDFLEKHKHNKRQKLEES</sequence>
<evidence type="ECO:0008006" key="3">
    <source>
        <dbReference type="Google" id="ProtNLM"/>
    </source>
</evidence>
<dbReference type="VEuPathDB" id="FungiDB:RhiirFUN_010057"/>
<accession>A0A2I1H5T3</accession>
<keyword evidence="2" id="KW-1185">Reference proteome</keyword>
<dbReference type="VEuPathDB" id="FungiDB:RhiirA1_467527"/>
<dbReference type="Proteomes" id="UP000234323">
    <property type="component" value="Unassembled WGS sequence"/>
</dbReference>
<proteinExistence type="predicted"/>
<evidence type="ECO:0000313" key="2">
    <source>
        <dbReference type="Proteomes" id="UP000234323"/>
    </source>
</evidence>
<protein>
    <recommendedName>
        <fullName evidence="3">Crinkler family protein</fullName>
    </recommendedName>
</protein>
<evidence type="ECO:0000313" key="1">
    <source>
        <dbReference type="EMBL" id="PKY54238.1"/>
    </source>
</evidence>
<comment type="caution">
    <text evidence="1">The sequence shown here is derived from an EMBL/GenBank/DDBJ whole genome shotgun (WGS) entry which is preliminary data.</text>
</comment>
<dbReference type="EMBL" id="LLXI01001561">
    <property type="protein sequence ID" value="PKY54238.1"/>
    <property type="molecule type" value="Genomic_DNA"/>
</dbReference>
<gene>
    <name evidence="1" type="ORF">RhiirA4_472922</name>
</gene>
<organism evidence="1 2">
    <name type="scientific">Rhizophagus irregularis</name>
    <dbReference type="NCBI Taxonomy" id="588596"/>
    <lineage>
        <taxon>Eukaryota</taxon>
        <taxon>Fungi</taxon>
        <taxon>Fungi incertae sedis</taxon>
        <taxon>Mucoromycota</taxon>
        <taxon>Glomeromycotina</taxon>
        <taxon>Glomeromycetes</taxon>
        <taxon>Glomerales</taxon>
        <taxon>Glomeraceae</taxon>
        <taxon>Rhizophagus</taxon>
    </lineage>
</organism>
<dbReference type="AlphaFoldDB" id="A0A2I1H5T3"/>